<dbReference type="GO" id="GO:0003779">
    <property type="term" value="F:actin binding"/>
    <property type="evidence" value="ECO:0007669"/>
    <property type="project" value="InterPro"/>
</dbReference>
<dbReference type="GO" id="GO:0051295">
    <property type="term" value="P:establishment of meiotic spindle localization"/>
    <property type="evidence" value="ECO:0007669"/>
    <property type="project" value="TreeGrafter"/>
</dbReference>
<feature type="compositionally biased region" description="Polar residues" evidence="1">
    <location>
        <begin position="195"/>
        <end position="227"/>
    </location>
</feature>
<dbReference type="GO" id="GO:0005938">
    <property type="term" value="C:cell cortex"/>
    <property type="evidence" value="ECO:0007669"/>
    <property type="project" value="TreeGrafter"/>
</dbReference>
<keyword evidence="3" id="KW-1185">Reference proteome</keyword>
<dbReference type="PANTHER" id="PTHR21345">
    <property type="entry name" value="SPIRE"/>
    <property type="match status" value="1"/>
</dbReference>
<accession>A0A1J1IKC4</accession>
<feature type="region of interest" description="Disordered" evidence="1">
    <location>
        <begin position="191"/>
        <end position="227"/>
    </location>
</feature>
<dbReference type="GO" id="GO:0008017">
    <property type="term" value="F:microtubule binding"/>
    <property type="evidence" value="ECO:0007669"/>
    <property type="project" value="TreeGrafter"/>
</dbReference>
<evidence type="ECO:0000256" key="1">
    <source>
        <dbReference type="SAM" id="MobiDB-lite"/>
    </source>
</evidence>
<evidence type="ECO:0000313" key="3">
    <source>
        <dbReference type="Proteomes" id="UP000183832"/>
    </source>
</evidence>
<dbReference type="InterPro" id="IPR013083">
    <property type="entry name" value="Znf_RING/FYVE/PHD"/>
</dbReference>
<gene>
    <name evidence="2" type="primary">putative Protein spire</name>
    <name evidence="2" type="ORF">CLUMA_CG013942</name>
</gene>
<evidence type="ECO:0000313" key="2">
    <source>
        <dbReference type="EMBL" id="CRL00683.1"/>
    </source>
</evidence>
<dbReference type="InterPro" id="IPR011011">
    <property type="entry name" value="Znf_FYVE_PHD"/>
</dbReference>
<feature type="region of interest" description="Disordered" evidence="1">
    <location>
        <begin position="103"/>
        <end position="143"/>
    </location>
</feature>
<dbReference type="GO" id="GO:0048193">
    <property type="term" value="P:Golgi vesicle transport"/>
    <property type="evidence" value="ECO:0007669"/>
    <property type="project" value="TreeGrafter"/>
</dbReference>
<dbReference type="Proteomes" id="UP000183832">
    <property type="component" value="Unassembled WGS sequence"/>
</dbReference>
<dbReference type="SUPFAM" id="SSF57903">
    <property type="entry name" value="FYVE/PHD zinc finger"/>
    <property type="match status" value="1"/>
</dbReference>
<proteinExistence type="predicted"/>
<feature type="compositionally biased region" description="Polar residues" evidence="1">
    <location>
        <begin position="468"/>
        <end position="477"/>
    </location>
</feature>
<dbReference type="STRING" id="568069.A0A1J1IKC4"/>
<name>A0A1J1IKC4_9DIPT</name>
<dbReference type="GO" id="GO:0030659">
    <property type="term" value="C:cytoplasmic vesicle membrane"/>
    <property type="evidence" value="ECO:0007669"/>
    <property type="project" value="TreeGrafter"/>
</dbReference>
<dbReference type="EMBL" id="CVRI01000054">
    <property type="protein sequence ID" value="CRL00683.1"/>
    <property type="molecule type" value="Genomic_DNA"/>
</dbReference>
<reference evidence="2 3" key="1">
    <citation type="submission" date="2015-04" db="EMBL/GenBank/DDBJ databases">
        <authorList>
            <person name="Syromyatnikov M.Y."/>
            <person name="Popov V.N."/>
        </authorList>
    </citation>
    <scope>NUCLEOTIDE SEQUENCE [LARGE SCALE GENOMIC DNA]</scope>
</reference>
<feature type="region of interest" description="Disordered" evidence="1">
    <location>
        <begin position="1"/>
        <end position="63"/>
    </location>
</feature>
<dbReference type="Gene3D" id="3.30.40.10">
    <property type="entry name" value="Zinc/RING finger domain, C3HC4 (zinc finger)"/>
    <property type="match status" value="1"/>
</dbReference>
<dbReference type="OrthoDB" id="10043757at2759"/>
<dbReference type="PANTHER" id="PTHR21345:SF3">
    <property type="entry name" value="PROTEIN SPIRE"/>
    <property type="match status" value="1"/>
</dbReference>
<dbReference type="GO" id="GO:0051639">
    <property type="term" value="P:actin filament network formation"/>
    <property type="evidence" value="ECO:0007669"/>
    <property type="project" value="TreeGrafter"/>
</dbReference>
<dbReference type="AlphaFoldDB" id="A0A1J1IKC4"/>
<protein>
    <submittedName>
        <fullName evidence="2">CLUMA_CG013942, isoform A</fullName>
    </submittedName>
</protein>
<sequence>MDMIMPSSPSVDAARDLKYCPTDEQQSTTPQAAPRIAAPKYPPRPKPRSVLPPTTSTSKATKLEDICKKIDEEDSSSSSSIVTNSSLPSRRLIKADFSLFKDDETSSTASEDAQSCRPESSGDESVTYRRNNNENNQNNINTILRRTRNKITHDEYHRFCDKTLETYDLATQCESRRASIRRHTIVGCQNFKMGESQSVPPSRPNSRQSTEQSKPPQPVLVSSQVKAPTPQINQATNLNSMDQWSKNSLDEHQWRDKLESDRLSLTLEEIVHIRSVITKAELESLPVGIHIKEDVEKRKLCFLCLRTKFGLLSSRGIPCKLCQRTVCAKCYTKMRIPIEHFSNVPVQLLSPSLQSSPTISNAPSPNHHGGMDESFPRSLMERLLRTDVDRKSRNTVGSAPSSPKNQRSTSSTPGSSQPNSLCTINNGVSSSNTMTTSQLSAKDNQISLRNSIMSRSMEGPRSLPPQSPAKTHSNCSTLDRRSGFKKAFTLMQQQQCEQKECLRGELMAVCNDCRGLVLNIIRYSRQTRSSARNHALKNLTLDLSPVYKR</sequence>
<feature type="compositionally biased region" description="Polar residues" evidence="1">
    <location>
        <begin position="394"/>
        <end position="454"/>
    </location>
</feature>
<dbReference type="GO" id="GO:0040038">
    <property type="term" value="P:polar body extrusion after meiotic divisions"/>
    <property type="evidence" value="ECO:0007669"/>
    <property type="project" value="TreeGrafter"/>
</dbReference>
<dbReference type="InterPro" id="IPR029901">
    <property type="entry name" value="Spire"/>
</dbReference>
<dbReference type="GO" id="GO:0045010">
    <property type="term" value="P:actin nucleation"/>
    <property type="evidence" value="ECO:0007669"/>
    <property type="project" value="InterPro"/>
</dbReference>
<feature type="compositionally biased region" description="Low complexity" evidence="1">
    <location>
        <begin position="129"/>
        <end position="143"/>
    </location>
</feature>
<feature type="region of interest" description="Disordered" evidence="1">
    <location>
        <begin position="352"/>
        <end position="374"/>
    </location>
</feature>
<dbReference type="GO" id="GO:0030041">
    <property type="term" value="P:actin filament polymerization"/>
    <property type="evidence" value="ECO:0007669"/>
    <property type="project" value="TreeGrafter"/>
</dbReference>
<dbReference type="GO" id="GO:0036089">
    <property type="term" value="P:cleavage furrow formation"/>
    <property type="evidence" value="ECO:0007669"/>
    <property type="project" value="TreeGrafter"/>
</dbReference>
<feature type="region of interest" description="Disordered" evidence="1">
    <location>
        <begin position="386"/>
        <end position="477"/>
    </location>
</feature>
<organism evidence="2 3">
    <name type="scientific">Clunio marinus</name>
    <dbReference type="NCBI Taxonomy" id="568069"/>
    <lineage>
        <taxon>Eukaryota</taxon>
        <taxon>Metazoa</taxon>
        <taxon>Ecdysozoa</taxon>
        <taxon>Arthropoda</taxon>
        <taxon>Hexapoda</taxon>
        <taxon>Insecta</taxon>
        <taxon>Pterygota</taxon>
        <taxon>Neoptera</taxon>
        <taxon>Endopterygota</taxon>
        <taxon>Diptera</taxon>
        <taxon>Nematocera</taxon>
        <taxon>Chironomoidea</taxon>
        <taxon>Chironomidae</taxon>
        <taxon>Clunio</taxon>
    </lineage>
</organism>